<evidence type="ECO:0000313" key="2">
    <source>
        <dbReference type="Proteomes" id="UP001597108"/>
    </source>
</evidence>
<dbReference type="InterPro" id="IPR011330">
    <property type="entry name" value="Glyco_hydro/deAcase_b/a-brl"/>
</dbReference>
<dbReference type="Proteomes" id="UP001597108">
    <property type="component" value="Unassembled WGS sequence"/>
</dbReference>
<gene>
    <name evidence="1" type="ORF">ACFQ2S_17400</name>
</gene>
<comment type="caution">
    <text evidence="1">The sequence shown here is derived from an EMBL/GenBank/DDBJ whole genome shotgun (WGS) entry which is preliminary data.</text>
</comment>
<dbReference type="PANTHER" id="PTHR30292">
    <property type="entry name" value="UNCHARACTERIZED PROTEIN YBGL-RELATED"/>
    <property type="match status" value="1"/>
</dbReference>
<accession>A0ABW3ITD5</accession>
<dbReference type="PANTHER" id="PTHR30292:SF0">
    <property type="entry name" value="5-OXOPROLINASE SUBUNIT A"/>
    <property type="match status" value="1"/>
</dbReference>
<dbReference type="Gene3D" id="3.20.20.370">
    <property type="entry name" value="Glycoside hydrolase/deacetylase"/>
    <property type="match status" value="1"/>
</dbReference>
<name>A0ABW3ITD5_9RHOB</name>
<dbReference type="Pfam" id="PF03746">
    <property type="entry name" value="LamB_YcsF"/>
    <property type="match status" value="1"/>
</dbReference>
<reference evidence="2" key="1">
    <citation type="journal article" date="2019" name="Int. J. Syst. Evol. Microbiol.">
        <title>The Global Catalogue of Microorganisms (GCM) 10K type strain sequencing project: providing services to taxonomists for standard genome sequencing and annotation.</title>
        <authorList>
            <consortium name="The Broad Institute Genomics Platform"/>
            <consortium name="The Broad Institute Genome Sequencing Center for Infectious Disease"/>
            <person name="Wu L."/>
            <person name="Ma J."/>
        </authorList>
    </citation>
    <scope>NUCLEOTIDE SEQUENCE [LARGE SCALE GENOMIC DNA]</scope>
    <source>
        <strain evidence="2">CCUG 60524</strain>
    </source>
</reference>
<dbReference type="InterPro" id="IPR005501">
    <property type="entry name" value="LamB/YcsF/PxpA-like"/>
</dbReference>
<organism evidence="1 2">
    <name type="scientific">Tropicimonas aquimaris</name>
    <dbReference type="NCBI Taxonomy" id="914152"/>
    <lineage>
        <taxon>Bacteria</taxon>
        <taxon>Pseudomonadati</taxon>
        <taxon>Pseudomonadota</taxon>
        <taxon>Alphaproteobacteria</taxon>
        <taxon>Rhodobacterales</taxon>
        <taxon>Roseobacteraceae</taxon>
        <taxon>Tropicimonas</taxon>
    </lineage>
</organism>
<dbReference type="SUPFAM" id="SSF88713">
    <property type="entry name" value="Glycoside hydrolase/deacetylase"/>
    <property type="match status" value="1"/>
</dbReference>
<keyword evidence="2" id="KW-1185">Reference proteome</keyword>
<sequence>MGAGFGSLPIGNDTALLNIVTSTNIACGLHAGDWDVMAVAVAGDVGGGVHPVFPDLQGFCRRRMDIAGENLGNLVRHQLGMVRAIARAAGGQVQHIKLHGARSVNPEIIGMVLARTAQPFSRRAPFA</sequence>
<evidence type="ECO:0000313" key="1">
    <source>
        <dbReference type="EMBL" id="MFD0981416.1"/>
    </source>
</evidence>
<proteinExistence type="predicted"/>
<protein>
    <submittedName>
        <fullName evidence="1">LamB/YcsF family protein</fullName>
    </submittedName>
</protein>
<dbReference type="EMBL" id="JBHTJT010000038">
    <property type="protein sequence ID" value="MFD0981416.1"/>
    <property type="molecule type" value="Genomic_DNA"/>
</dbReference>
<dbReference type="RefSeq" id="WP_386076390.1">
    <property type="nucleotide sequence ID" value="NZ_JBHTJT010000038.1"/>
</dbReference>